<accession>A0A2B8B5N7</accession>
<keyword evidence="2" id="KW-1185">Reference proteome</keyword>
<dbReference type="AlphaFoldDB" id="A0A2B8B5N7"/>
<evidence type="ECO:0000313" key="2">
    <source>
        <dbReference type="Proteomes" id="UP000225379"/>
    </source>
</evidence>
<name>A0A2B8B5N7_9PROT</name>
<evidence type="ECO:0000313" key="1">
    <source>
        <dbReference type="EMBL" id="PGH53120.1"/>
    </source>
</evidence>
<dbReference type="EMBL" id="PDKW01000043">
    <property type="protein sequence ID" value="PGH53120.1"/>
    <property type="molecule type" value="Genomic_DNA"/>
</dbReference>
<comment type="caution">
    <text evidence="1">The sequence shown here is derived from an EMBL/GenBank/DDBJ whole genome shotgun (WGS) entry which is preliminary data.</text>
</comment>
<sequence>MGSFWHSIKALLPRGLAMDYEGFLDGLLGVNGSTQGNAKLTPDQRDGLNQSMWLMQAGQSLMNGGGLGSIGLPPMATKGLTDQQKADYRRSQALMQFGSNMMQNASGQPNPWQSMMLQRYPGLTLQALTGGGGLAPMGAFGALGL</sequence>
<reference evidence="2" key="1">
    <citation type="submission" date="2017-10" db="EMBL/GenBank/DDBJ databases">
        <authorList>
            <person name="Kravchenko I.K."/>
            <person name="Grouzdev D.S."/>
        </authorList>
    </citation>
    <scope>NUCLEOTIDE SEQUENCE [LARGE SCALE GENOMIC DNA]</scope>
    <source>
        <strain evidence="2">B2</strain>
    </source>
</reference>
<protein>
    <submittedName>
        <fullName evidence="1">Uncharacterized protein</fullName>
    </submittedName>
</protein>
<proteinExistence type="predicted"/>
<dbReference type="Proteomes" id="UP000225379">
    <property type="component" value="Unassembled WGS sequence"/>
</dbReference>
<gene>
    <name evidence="1" type="ORF">CRT60_24720</name>
</gene>
<organism evidence="1 2">
    <name type="scientific">Azospirillum palustre</name>
    <dbReference type="NCBI Taxonomy" id="2044885"/>
    <lineage>
        <taxon>Bacteria</taxon>
        <taxon>Pseudomonadati</taxon>
        <taxon>Pseudomonadota</taxon>
        <taxon>Alphaproteobacteria</taxon>
        <taxon>Rhodospirillales</taxon>
        <taxon>Azospirillaceae</taxon>
        <taxon>Azospirillum</taxon>
    </lineage>
</organism>